<dbReference type="AlphaFoldDB" id="A0A4C1ZPE3"/>
<gene>
    <name evidence="1" type="ORF">EVAR_63945_1</name>
</gene>
<dbReference type="Proteomes" id="UP000299102">
    <property type="component" value="Unassembled WGS sequence"/>
</dbReference>
<organism evidence="1 2">
    <name type="scientific">Eumeta variegata</name>
    <name type="common">Bagworm moth</name>
    <name type="synonym">Eumeta japonica</name>
    <dbReference type="NCBI Taxonomy" id="151549"/>
    <lineage>
        <taxon>Eukaryota</taxon>
        <taxon>Metazoa</taxon>
        <taxon>Ecdysozoa</taxon>
        <taxon>Arthropoda</taxon>
        <taxon>Hexapoda</taxon>
        <taxon>Insecta</taxon>
        <taxon>Pterygota</taxon>
        <taxon>Neoptera</taxon>
        <taxon>Endopterygota</taxon>
        <taxon>Lepidoptera</taxon>
        <taxon>Glossata</taxon>
        <taxon>Ditrysia</taxon>
        <taxon>Tineoidea</taxon>
        <taxon>Psychidae</taxon>
        <taxon>Oiketicinae</taxon>
        <taxon>Eumeta</taxon>
    </lineage>
</organism>
<evidence type="ECO:0000313" key="2">
    <source>
        <dbReference type="Proteomes" id="UP000299102"/>
    </source>
</evidence>
<comment type="caution">
    <text evidence="1">The sequence shown here is derived from an EMBL/GenBank/DDBJ whole genome shotgun (WGS) entry which is preliminary data.</text>
</comment>
<dbReference type="EMBL" id="BGZK01001938">
    <property type="protein sequence ID" value="GBP88497.1"/>
    <property type="molecule type" value="Genomic_DNA"/>
</dbReference>
<evidence type="ECO:0000313" key="1">
    <source>
        <dbReference type="EMBL" id="GBP88497.1"/>
    </source>
</evidence>
<reference evidence="1 2" key="1">
    <citation type="journal article" date="2019" name="Commun. Biol.">
        <title>The bagworm genome reveals a unique fibroin gene that provides high tensile strength.</title>
        <authorList>
            <person name="Kono N."/>
            <person name="Nakamura H."/>
            <person name="Ohtoshi R."/>
            <person name="Tomita M."/>
            <person name="Numata K."/>
            <person name="Arakawa K."/>
        </authorList>
    </citation>
    <scope>NUCLEOTIDE SEQUENCE [LARGE SCALE GENOMIC DNA]</scope>
</reference>
<protein>
    <submittedName>
        <fullName evidence="1">Uncharacterized protein</fullName>
    </submittedName>
</protein>
<keyword evidence="2" id="KW-1185">Reference proteome</keyword>
<proteinExistence type="predicted"/>
<accession>A0A4C1ZPE3</accession>
<sequence>MAKYVYDVGGEECRQSIDGAEGWNRSPPTFRANRVERLLLHHAGLMEIVEETCAERIAKHIYRYPPAALYTIFVTPRSRVARIAY</sequence>
<name>A0A4C1ZPE3_EUMVA</name>